<dbReference type="Pfam" id="PF11751">
    <property type="entry name" value="PorP_SprF"/>
    <property type="match status" value="1"/>
</dbReference>
<gene>
    <name evidence="6" type="ORF">V1468_09160</name>
</gene>
<evidence type="ECO:0000256" key="2">
    <source>
        <dbReference type="ARBA" id="ARBA00047899"/>
    </source>
</evidence>
<evidence type="ECO:0000256" key="1">
    <source>
        <dbReference type="ARBA" id="ARBA00022553"/>
    </source>
</evidence>
<comment type="catalytic activity">
    <reaction evidence="2">
        <text>L-threonyl-[protein] + ATP = O-phospho-L-threonyl-[protein] + ADP + H(+)</text>
        <dbReference type="Rhea" id="RHEA:46608"/>
        <dbReference type="Rhea" id="RHEA-COMP:11060"/>
        <dbReference type="Rhea" id="RHEA-COMP:11605"/>
        <dbReference type="ChEBI" id="CHEBI:15378"/>
        <dbReference type="ChEBI" id="CHEBI:30013"/>
        <dbReference type="ChEBI" id="CHEBI:30616"/>
        <dbReference type="ChEBI" id="CHEBI:61977"/>
        <dbReference type="ChEBI" id="CHEBI:456216"/>
        <dbReference type="EC" id="2.7.11.1"/>
    </reaction>
</comment>
<feature type="signal peptide" evidence="5">
    <location>
        <begin position="1"/>
        <end position="20"/>
    </location>
</feature>
<feature type="compositionally biased region" description="Basic and acidic residues" evidence="4">
    <location>
        <begin position="406"/>
        <end position="439"/>
    </location>
</feature>
<evidence type="ECO:0000256" key="3">
    <source>
        <dbReference type="ARBA" id="ARBA00048679"/>
    </source>
</evidence>
<dbReference type="Proteomes" id="UP001356704">
    <property type="component" value="Unassembled WGS sequence"/>
</dbReference>
<dbReference type="EMBL" id="JAZHOU010000002">
    <property type="protein sequence ID" value="MEF3079172.1"/>
    <property type="molecule type" value="Genomic_DNA"/>
</dbReference>
<dbReference type="InterPro" id="IPR050839">
    <property type="entry name" value="Rho-assoc_Ser/Thr_Kinase"/>
</dbReference>
<evidence type="ECO:0000313" key="6">
    <source>
        <dbReference type="EMBL" id="MEF3079172.1"/>
    </source>
</evidence>
<proteinExistence type="predicted"/>
<evidence type="ECO:0000256" key="5">
    <source>
        <dbReference type="SAM" id="SignalP"/>
    </source>
</evidence>
<accession>A0ABU7W5D0</accession>
<evidence type="ECO:0000256" key="4">
    <source>
        <dbReference type="SAM" id="MobiDB-lite"/>
    </source>
</evidence>
<feature type="region of interest" description="Disordered" evidence="4">
    <location>
        <begin position="401"/>
        <end position="580"/>
    </location>
</feature>
<comment type="catalytic activity">
    <reaction evidence="3">
        <text>L-seryl-[protein] + ATP = O-phospho-L-seryl-[protein] + ADP + H(+)</text>
        <dbReference type="Rhea" id="RHEA:17989"/>
        <dbReference type="Rhea" id="RHEA-COMP:9863"/>
        <dbReference type="Rhea" id="RHEA-COMP:11604"/>
        <dbReference type="ChEBI" id="CHEBI:15378"/>
        <dbReference type="ChEBI" id="CHEBI:29999"/>
        <dbReference type="ChEBI" id="CHEBI:30616"/>
        <dbReference type="ChEBI" id="CHEBI:83421"/>
        <dbReference type="ChEBI" id="CHEBI:456216"/>
        <dbReference type="EC" id="2.7.11.1"/>
    </reaction>
</comment>
<sequence length="867" mass="98011">MKTHLLILFILTLASQMAFSQQDDGVVSFDLPIRNSLVFNRYNINPTFTFVREQNKYISFNNKRQWIQFDNAPEMFLGSYSGRFSENIGAGVAAFQQNYGVLTTFGGLINFAYNVKLSTDSNLTFGLNAAAYKSGVNTSNIVTNFDDPSLQNVPENFLLTVNPGINYGTEFLDFGISINNLVLYNIETSSMVEDDPKQSIKAHVMHTGFFDGRGFFKDTKFSGILMSEFRQDETIISGLATLNVPKGIWFQVGYNNLYGVSGGLGLNVTKNIALEYNIEKSIGELVEFGSSHEVTLAYRFITKKKYDYSGDEDVSGLFTKKRIKPIVQASEEELAGIRERAAARRAQAKLDREAAEKAKKETDANALAEAQAKAKQLAEEKAEREAKEKLAREEAAKKAKLLAEQQAKEETERKAQEEAEARAKALAEEKAKEEAEARAKAQQLAEQKAREEAAEKARLLAEQQAKEEAERKAKEEAEAKAMLLAEQKAKEEAEAEAKAQQLAEQKAREEAAEKARLLAEQQAKAEAERKAQEEAEARAKALAEQKAKEEAAEKARLLDEQQAKEETDNKANEELIENPKDEIGKTIASLTKDAESTNDQQNKLLEEFEKIVDIKDEDLKDLKEENDLSDQGITVQPKPFKSVTAENNKLNAIKSDLDAVIESQSQKIDSLNSLYEERYKTTKLDEVNLFYRKKIENLKLKQAEAKTLRLQLNNRLELIKEATEFEKRRRIKRAAYDNEQDRYAQDRAMLQNIKRTTKLAETPYTSDDFDFGLEQSENIQILKNVSNTESGYYLIIAVHSNINKRNEFLTKVIASGRTNVDFFYDVSSSKYYIYYDKFDSISAANRAMENKGNRPYNVKMSLVKIEN</sequence>
<dbReference type="NCBIfam" id="TIGR03519">
    <property type="entry name" value="T9SS_PorP_fam"/>
    <property type="match status" value="1"/>
</dbReference>
<evidence type="ECO:0000313" key="7">
    <source>
        <dbReference type="Proteomes" id="UP001356704"/>
    </source>
</evidence>
<comment type="caution">
    <text evidence="6">The sequence shown here is derived from an EMBL/GenBank/DDBJ whole genome shotgun (WGS) entry which is preliminary data.</text>
</comment>
<feature type="compositionally biased region" description="Basic and acidic residues" evidence="4">
    <location>
        <begin position="487"/>
        <end position="497"/>
    </location>
</feature>
<feature type="chain" id="PRO_5046512681" evidence="5">
    <location>
        <begin position="21"/>
        <end position="867"/>
    </location>
</feature>
<keyword evidence="7" id="KW-1185">Reference proteome</keyword>
<dbReference type="PANTHER" id="PTHR22988">
    <property type="entry name" value="MYOTONIC DYSTROPHY S/T KINASE-RELATED"/>
    <property type="match status" value="1"/>
</dbReference>
<dbReference type="RefSeq" id="WP_331809936.1">
    <property type="nucleotide sequence ID" value="NZ_JAZHOU010000002.1"/>
</dbReference>
<name>A0ABU7W5D0_9FLAO</name>
<feature type="compositionally biased region" description="Basic and acidic residues" evidence="4">
    <location>
        <begin position="505"/>
        <end position="580"/>
    </location>
</feature>
<organism evidence="6 7">
    <name type="scientific">Winogradskyella poriferorum</name>
    <dbReference type="NCBI Taxonomy" id="307627"/>
    <lineage>
        <taxon>Bacteria</taxon>
        <taxon>Pseudomonadati</taxon>
        <taxon>Bacteroidota</taxon>
        <taxon>Flavobacteriia</taxon>
        <taxon>Flavobacteriales</taxon>
        <taxon>Flavobacteriaceae</taxon>
        <taxon>Winogradskyella</taxon>
    </lineage>
</organism>
<feature type="compositionally biased region" description="Basic and acidic residues" evidence="4">
    <location>
        <begin position="447"/>
        <end position="479"/>
    </location>
</feature>
<keyword evidence="5" id="KW-0732">Signal</keyword>
<dbReference type="PANTHER" id="PTHR22988:SF71">
    <property type="entry name" value="CITRON RHO-INTERACTING KINASE"/>
    <property type="match status" value="1"/>
</dbReference>
<protein>
    <submittedName>
        <fullName evidence="6">PorP/SprF family type IX secretion system membrane protein</fullName>
    </submittedName>
</protein>
<reference evidence="6 7" key="1">
    <citation type="submission" date="2024-02" db="EMBL/GenBank/DDBJ databases">
        <title>Winogradskyella poriferorum JCM 12885.</title>
        <authorList>
            <person name="Zhang D.-F."/>
            <person name="Fu Z.-Y."/>
        </authorList>
    </citation>
    <scope>NUCLEOTIDE SEQUENCE [LARGE SCALE GENOMIC DNA]</scope>
    <source>
        <strain evidence="6 7">JCM 12885</strain>
    </source>
</reference>
<keyword evidence="1" id="KW-0597">Phosphoprotein</keyword>
<dbReference type="InterPro" id="IPR019861">
    <property type="entry name" value="PorP/SprF_Bacteroidetes"/>
</dbReference>